<evidence type="ECO:0000313" key="4">
    <source>
        <dbReference type="EMBL" id="KAH8041586.1"/>
    </source>
</evidence>
<evidence type="ECO:0000313" key="5">
    <source>
        <dbReference type="Proteomes" id="UP000821866"/>
    </source>
</evidence>
<name>A0A9J6F467_RHIMP</name>
<keyword evidence="2" id="KW-0472">Membrane</keyword>
<dbReference type="InterPro" id="IPR017853">
    <property type="entry name" value="GH"/>
</dbReference>
<evidence type="ECO:0000259" key="3">
    <source>
        <dbReference type="PROSITE" id="PS51910"/>
    </source>
</evidence>
<dbReference type="InterPro" id="IPR001223">
    <property type="entry name" value="Glyco_hydro18_cat"/>
</dbReference>
<dbReference type="Gene3D" id="3.20.20.80">
    <property type="entry name" value="Glycosidases"/>
    <property type="match status" value="1"/>
</dbReference>
<evidence type="ECO:0000256" key="1">
    <source>
        <dbReference type="SAM" id="MobiDB-lite"/>
    </source>
</evidence>
<dbReference type="SMART" id="SM00636">
    <property type="entry name" value="Glyco_18"/>
    <property type="match status" value="1"/>
</dbReference>
<dbReference type="PANTHER" id="PTHR11177">
    <property type="entry name" value="CHITINASE"/>
    <property type="match status" value="1"/>
</dbReference>
<accession>A0A9J6F467</accession>
<keyword evidence="5" id="KW-1185">Reference proteome</keyword>
<gene>
    <name evidence="4" type="ORF">HPB51_017031</name>
</gene>
<dbReference type="SUPFAM" id="SSF51445">
    <property type="entry name" value="(Trans)glycosidases"/>
    <property type="match status" value="1"/>
</dbReference>
<dbReference type="Pfam" id="PF00704">
    <property type="entry name" value="Glyco_hydro_18"/>
    <property type="match status" value="1"/>
</dbReference>
<dbReference type="GO" id="GO:0008061">
    <property type="term" value="F:chitin binding"/>
    <property type="evidence" value="ECO:0007669"/>
    <property type="project" value="InterPro"/>
</dbReference>
<dbReference type="GO" id="GO:0005975">
    <property type="term" value="P:carbohydrate metabolic process"/>
    <property type="evidence" value="ECO:0007669"/>
    <property type="project" value="InterPro"/>
</dbReference>
<keyword evidence="2" id="KW-0812">Transmembrane</keyword>
<protein>
    <recommendedName>
        <fullName evidence="3">GH18 domain-containing protein</fullName>
    </recommendedName>
</protein>
<feature type="compositionally biased region" description="Basic and acidic residues" evidence="1">
    <location>
        <begin position="9"/>
        <end position="21"/>
    </location>
</feature>
<dbReference type="GO" id="GO:0004568">
    <property type="term" value="F:chitinase activity"/>
    <property type="evidence" value="ECO:0007669"/>
    <property type="project" value="TreeGrafter"/>
</dbReference>
<organism evidence="4 5">
    <name type="scientific">Rhipicephalus microplus</name>
    <name type="common">Cattle tick</name>
    <name type="synonym">Boophilus microplus</name>
    <dbReference type="NCBI Taxonomy" id="6941"/>
    <lineage>
        <taxon>Eukaryota</taxon>
        <taxon>Metazoa</taxon>
        <taxon>Ecdysozoa</taxon>
        <taxon>Arthropoda</taxon>
        <taxon>Chelicerata</taxon>
        <taxon>Arachnida</taxon>
        <taxon>Acari</taxon>
        <taxon>Parasitiformes</taxon>
        <taxon>Ixodida</taxon>
        <taxon>Ixodoidea</taxon>
        <taxon>Ixodidae</taxon>
        <taxon>Rhipicephalinae</taxon>
        <taxon>Rhipicephalus</taxon>
        <taxon>Boophilus</taxon>
    </lineage>
</organism>
<sequence>MIDDEWGEVDGRMDERMDSEASPHSSSFTLGICCDIFFFIFMQCNETGYYGAASARQSPPQPTRREFPVAHREVYIEPWLIPSTSRLPVTGCSSSSRRRHSDDDDETSLRYILRNQNLCLVVFLIVGVLTVSCACVAIVAAVIEHFWTSIDSDEPNAAEGVADAGANPVGFPKRQGTFSSAEYAMQRQSKVDAAARSVFCFVNFTASPGSPHRFVMDNVSADLCDAVVFVSVGLDVRQQCVRFRRPVEDAQTLRNLASLPTPVWVLVGGELADSRDFLKVVREKRTRLSLVHNAASWSRRTGLAGLILYWKYPTLKHRSNYSTLVNTMRIVFENRGLRVSVVIPWETARRRDGYFLPSLYKRLDLVVVDTHRTVDPTSFPVTTCQSPMRAGFRAQHNGQMGLSSVLDELSMVTEHMLAKTMLSVSFAGATFTLKRPWMKSVRVGMSVLGPGKPFAHTNLSGLASYYEVAEALARSNESSSWRSVTHGFSRCSVAHWKDQWIGFEDRASLRLKRPCGAKDRGYRRLGLVHGRLRGGPGDPRGLYFARLHDVVHG</sequence>
<proteinExistence type="predicted"/>
<dbReference type="Proteomes" id="UP000821866">
    <property type="component" value="Chromosome 1"/>
</dbReference>
<reference evidence="4" key="1">
    <citation type="journal article" date="2020" name="Cell">
        <title>Large-Scale Comparative Analyses of Tick Genomes Elucidate Their Genetic Diversity and Vector Capacities.</title>
        <authorList>
            <consortium name="Tick Genome and Microbiome Consortium (TIGMIC)"/>
            <person name="Jia N."/>
            <person name="Wang J."/>
            <person name="Shi W."/>
            <person name="Du L."/>
            <person name="Sun Y."/>
            <person name="Zhan W."/>
            <person name="Jiang J.F."/>
            <person name="Wang Q."/>
            <person name="Zhang B."/>
            <person name="Ji P."/>
            <person name="Bell-Sakyi L."/>
            <person name="Cui X.M."/>
            <person name="Yuan T.T."/>
            <person name="Jiang B.G."/>
            <person name="Yang W.F."/>
            <person name="Lam T.T."/>
            <person name="Chang Q.C."/>
            <person name="Ding S.J."/>
            <person name="Wang X.J."/>
            <person name="Zhu J.G."/>
            <person name="Ruan X.D."/>
            <person name="Zhao L."/>
            <person name="Wei J.T."/>
            <person name="Ye R.Z."/>
            <person name="Que T.C."/>
            <person name="Du C.H."/>
            <person name="Zhou Y.H."/>
            <person name="Cheng J.X."/>
            <person name="Dai P.F."/>
            <person name="Guo W.B."/>
            <person name="Han X.H."/>
            <person name="Huang E.J."/>
            <person name="Li L.F."/>
            <person name="Wei W."/>
            <person name="Gao Y.C."/>
            <person name="Liu J.Z."/>
            <person name="Shao H.Z."/>
            <person name="Wang X."/>
            <person name="Wang C.C."/>
            <person name="Yang T.C."/>
            <person name="Huo Q.B."/>
            <person name="Li W."/>
            <person name="Chen H.Y."/>
            <person name="Chen S.E."/>
            <person name="Zhou L.G."/>
            <person name="Ni X.B."/>
            <person name="Tian J.H."/>
            <person name="Sheng Y."/>
            <person name="Liu T."/>
            <person name="Pan Y.S."/>
            <person name="Xia L.Y."/>
            <person name="Li J."/>
            <person name="Zhao F."/>
            <person name="Cao W.C."/>
        </authorList>
    </citation>
    <scope>NUCLEOTIDE SEQUENCE</scope>
    <source>
        <strain evidence="4">Rmic-2018</strain>
    </source>
</reference>
<feature type="transmembrane region" description="Helical" evidence="2">
    <location>
        <begin position="118"/>
        <end position="143"/>
    </location>
</feature>
<dbReference type="AlphaFoldDB" id="A0A9J6F467"/>
<dbReference type="GO" id="GO:0006032">
    <property type="term" value="P:chitin catabolic process"/>
    <property type="evidence" value="ECO:0007669"/>
    <property type="project" value="TreeGrafter"/>
</dbReference>
<feature type="region of interest" description="Disordered" evidence="1">
    <location>
        <begin position="1"/>
        <end position="23"/>
    </location>
</feature>
<reference evidence="4" key="2">
    <citation type="submission" date="2021-09" db="EMBL/GenBank/DDBJ databases">
        <authorList>
            <person name="Jia N."/>
            <person name="Wang J."/>
            <person name="Shi W."/>
            <person name="Du L."/>
            <person name="Sun Y."/>
            <person name="Zhan W."/>
            <person name="Jiang J."/>
            <person name="Wang Q."/>
            <person name="Zhang B."/>
            <person name="Ji P."/>
            <person name="Sakyi L.B."/>
            <person name="Cui X."/>
            <person name="Yuan T."/>
            <person name="Jiang B."/>
            <person name="Yang W."/>
            <person name="Lam T.T.-Y."/>
            <person name="Chang Q."/>
            <person name="Ding S."/>
            <person name="Wang X."/>
            <person name="Zhu J."/>
            <person name="Ruan X."/>
            <person name="Zhao L."/>
            <person name="Wei J."/>
            <person name="Que T."/>
            <person name="Du C."/>
            <person name="Cheng J."/>
            <person name="Dai P."/>
            <person name="Han X."/>
            <person name="Huang E."/>
            <person name="Gao Y."/>
            <person name="Liu J."/>
            <person name="Shao H."/>
            <person name="Ye R."/>
            <person name="Li L."/>
            <person name="Wei W."/>
            <person name="Wang X."/>
            <person name="Wang C."/>
            <person name="Huo Q."/>
            <person name="Li W."/>
            <person name="Guo W."/>
            <person name="Chen H."/>
            <person name="Chen S."/>
            <person name="Zhou L."/>
            <person name="Zhou L."/>
            <person name="Ni X."/>
            <person name="Tian J."/>
            <person name="Zhou Y."/>
            <person name="Sheng Y."/>
            <person name="Liu T."/>
            <person name="Pan Y."/>
            <person name="Xia L."/>
            <person name="Li J."/>
            <person name="Zhao F."/>
            <person name="Cao W."/>
        </authorList>
    </citation>
    <scope>NUCLEOTIDE SEQUENCE</scope>
    <source>
        <strain evidence="4">Rmic-2018</strain>
        <tissue evidence="4">Larvae</tissue>
    </source>
</reference>
<dbReference type="InterPro" id="IPR050314">
    <property type="entry name" value="Glycosyl_Hydrlase_18"/>
</dbReference>
<dbReference type="VEuPathDB" id="VectorBase:LOC119163290"/>
<dbReference type="SUPFAM" id="SSF54556">
    <property type="entry name" value="Chitinase insertion domain"/>
    <property type="match status" value="1"/>
</dbReference>
<feature type="domain" description="GH18" evidence="3">
    <location>
        <begin position="195"/>
        <end position="553"/>
    </location>
</feature>
<dbReference type="PANTHER" id="PTHR11177:SF317">
    <property type="entry name" value="CHITINASE 12-RELATED"/>
    <property type="match status" value="1"/>
</dbReference>
<comment type="caution">
    <text evidence="4">The sequence shown here is derived from an EMBL/GenBank/DDBJ whole genome shotgun (WGS) entry which is preliminary data.</text>
</comment>
<dbReference type="InterPro" id="IPR029070">
    <property type="entry name" value="Chitinase_insertion_sf"/>
</dbReference>
<dbReference type="PROSITE" id="PS51910">
    <property type="entry name" value="GH18_2"/>
    <property type="match status" value="1"/>
</dbReference>
<evidence type="ECO:0000256" key="2">
    <source>
        <dbReference type="SAM" id="Phobius"/>
    </source>
</evidence>
<dbReference type="InterPro" id="IPR011583">
    <property type="entry name" value="Chitinase_II/V-like_cat"/>
</dbReference>
<dbReference type="EMBL" id="JABSTU010000001">
    <property type="protein sequence ID" value="KAH8041586.1"/>
    <property type="molecule type" value="Genomic_DNA"/>
</dbReference>
<dbReference type="GO" id="GO:0005576">
    <property type="term" value="C:extracellular region"/>
    <property type="evidence" value="ECO:0007669"/>
    <property type="project" value="TreeGrafter"/>
</dbReference>
<dbReference type="Gene3D" id="3.10.50.10">
    <property type="match status" value="1"/>
</dbReference>
<keyword evidence="2" id="KW-1133">Transmembrane helix</keyword>